<proteinExistence type="predicted"/>
<dbReference type="Proteomes" id="UP000516380">
    <property type="component" value="Chromosome"/>
</dbReference>
<dbReference type="EMBL" id="AP023343">
    <property type="protein sequence ID" value="BCI87220.1"/>
    <property type="molecule type" value="Genomic_DNA"/>
</dbReference>
<gene>
    <name evidence="1" type="ORF">NIIDMKKI_24260</name>
</gene>
<evidence type="ECO:0000313" key="2">
    <source>
        <dbReference type="Proteomes" id="UP000516380"/>
    </source>
</evidence>
<evidence type="ECO:0000313" key="1">
    <source>
        <dbReference type="EMBL" id="BCI87220.1"/>
    </source>
</evidence>
<keyword evidence="2" id="KW-1185">Reference proteome</keyword>
<dbReference type="AlphaFoldDB" id="A0A7G1I8A7"/>
<accession>A0A7G1I8A7</accession>
<protein>
    <submittedName>
        <fullName evidence="1">Uncharacterized protein</fullName>
    </submittedName>
</protein>
<organism evidence="1 2">
    <name type="scientific">Mycobacterium kansasii</name>
    <dbReference type="NCBI Taxonomy" id="1768"/>
    <lineage>
        <taxon>Bacteria</taxon>
        <taxon>Bacillati</taxon>
        <taxon>Actinomycetota</taxon>
        <taxon>Actinomycetes</taxon>
        <taxon>Mycobacteriales</taxon>
        <taxon>Mycobacteriaceae</taxon>
        <taxon>Mycobacterium</taxon>
    </lineage>
</organism>
<sequence length="95" mass="9616">MRKAAVDQLMCGAELRGLGVQLPSGALLELSHACLEQEGPVGDVLQAATGGIQHEPGTELAADIGNPLVVIGGYPGGRLPLATTNSAERAANRSS</sequence>
<reference evidence="1 2" key="1">
    <citation type="submission" date="2020-07" db="EMBL/GenBank/DDBJ databases">
        <title>Mycobacterium kansasii (former subtype) with zoonotic potential isolated from diseased indoor pet cat, Japan.</title>
        <authorList>
            <person name="Fukano H."/>
            <person name="Terazono T."/>
            <person name="Hoshino Y."/>
        </authorList>
    </citation>
    <scope>NUCLEOTIDE SEQUENCE [LARGE SCALE GENOMIC DNA]</scope>
    <source>
        <strain evidence="1 2">Kuro-I</strain>
    </source>
</reference>
<name>A0A7G1I8A7_MYCKA</name>